<dbReference type="Gene3D" id="1.50.10.10">
    <property type="match status" value="1"/>
</dbReference>
<accession>A0A8J4XVA7</accession>
<dbReference type="SUPFAM" id="SSF48225">
    <property type="entry name" value="Seven-hairpin glycosidases"/>
    <property type="match status" value="1"/>
</dbReference>
<keyword evidence="5" id="KW-0378">Hydrolase</keyword>
<organism evidence="6 7">
    <name type="scientific">Chionoecetes opilio</name>
    <name type="common">Atlantic snow crab</name>
    <name type="synonym">Cancer opilio</name>
    <dbReference type="NCBI Taxonomy" id="41210"/>
    <lineage>
        <taxon>Eukaryota</taxon>
        <taxon>Metazoa</taxon>
        <taxon>Ecdysozoa</taxon>
        <taxon>Arthropoda</taxon>
        <taxon>Crustacea</taxon>
        <taxon>Multicrustacea</taxon>
        <taxon>Malacostraca</taxon>
        <taxon>Eumalacostraca</taxon>
        <taxon>Eucarida</taxon>
        <taxon>Decapoda</taxon>
        <taxon>Pleocyemata</taxon>
        <taxon>Brachyura</taxon>
        <taxon>Eubrachyura</taxon>
        <taxon>Majoidea</taxon>
        <taxon>Majidae</taxon>
        <taxon>Chionoecetes</taxon>
    </lineage>
</organism>
<dbReference type="GO" id="GO:0005509">
    <property type="term" value="F:calcium ion binding"/>
    <property type="evidence" value="ECO:0007669"/>
    <property type="project" value="InterPro"/>
</dbReference>
<dbReference type="GO" id="GO:0044322">
    <property type="term" value="C:endoplasmic reticulum quality control compartment"/>
    <property type="evidence" value="ECO:0007669"/>
    <property type="project" value="GOC"/>
</dbReference>
<dbReference type="PANTHER" id="PTHR45679:SF5">
    <property type="entry name" value="ER DEGRADATION-ENHANCING ALPHA-MANNOSIDASE-LIKE PROTEIN 1"/>
    <property type="match status" value="1"/>
</dbReference>
<dbReference type="InterPro" id="IPR036026">
    <property type="entry name" value="Seven-hairpin_glycosidases"/>
</dbReference>
<reference evidence="6" key="1">
    <citation type="submission" date="2020-07" db="EMBL/GenBank/DDBJ databases">
        <title>The High-quality genome of the commercially important snow crab, Chionoecetes opilio.</title>
        <authorList>
            <person name="Jeong J.-H."/>
            <person name="Ryu S."/>
        </authorList>
    </citation>
    <scope>NUCLEOTIDE SEQUENCE</scope>
    <source>
        <strain evidence="6">MADBK_172401_WGS</strain>
        <tissue evidence="6">Digestive gland</tissue>
    </source>
</reference>
<evidence type="ECO:0000256" key="1">
    <source>
        <dbReference type="ARBA" id="ARBA00004240"/>
    </source>
</evidence>
<keyword evidence="7" id="KW-1185">Reference proteome</keyword>
<protein>
    <recommendedName>
        <fullName evidence="5">alpha-1,2-Mannosidase</fullName>
        <ecNumber evidence="5">3.2.1.-</ecNumber>
    </recommendedName>
</protein>
<evidence type="ECO:0000313" key="7">
    <source>
        <dbReference type="Proteomes" id="UP000770661"/>
    </source>
</evidence>
<dbReference type="GO" id="GO:1904380">
    <property type="term" value="P:endoplasmic reticulum mannose trimming"/>
    <property type="evidence" value="ECO:0007669"/>
    <property type="project" value="InterPro"/>
</dbReference>
<gene>
    <name evidence="6" type="primary">Edem1_1</name>
    <name evidence="6" type="ORF">GWK47_018245</name>
</gene>
<dbReference type="OrthoDB" id="8118055at2759"/>
<sequence length="271" mass="31138">MVVLLRASLWPYVLVLVLNVSECAYNIFRYPLNRIERKYGSLSDSERIKLKEDTREMFYFGYDSYMKYAYPQDELNPILCRGRGPDRDDPSNININDILGDYSLTLIDTLDTLAILGDVEGFRRAVQLVIENVNFDKNSTVQVFEANIRILGALLSAHLLIEDKSHPFGNLEPEWYNGELLDMASDLASRFMPAFDSSKTGLPHPRVYSTSAPVIPKDDGSPMWCRKRHHKIQNDPVYTKFFEDLIKDQEAKMGVVPRPAEEDPDDDFLDF</sequence>
<proteinExistence type="inferred from homology"/>
<dbReference type="Pfam" id="PF01532">
    <property type="entry name" value="Glyco_hydro_47"/>
    <property type="match status" value="1"/>
</dbReference>
<evidence type="ECO:0000313" key="6">
    <source>
        <dbReference type="EMBL" id="KAG0712571.1"/>
    </source>
</evidence>
<dbReference type="EMBL" id="JACEEZ010022299">
    <property type="protein sequence ID" value="KAG0712571.1"/>
    <property type="molecule type" value="Genomic_DNA"/>
</dbReference>
<dbReference type="InterPro" id="IPR012341">
    <property type="entry name" value="6hp_glycosidase-like_sf"/>
</dbReference>
<dbReference type="PANTHER" id="PTHR45679">
    <property type="entry name" value="ER DEGRADATION-ENHANCING ALPHA-MANNOSIDASE-LIKE PROTEIN 2"/>
    <property type="match status" value="1"/>
</dbReference>
<dbReference type="InterPro" id="IPR044674">
    <property type="entry name" value="EDEM1/2/3"/>
</dbReference>
<dbReference type="GO" id="GO:0016020">
    <property type="term" value="C:membrane"/>
    <property type="evidence" value="ECO:0007669"/>
    <property type="project" value="InterPro"/>
</dbReference>
<comment type="similarity">
    <text evidence="2 5">Belongs to the glycosyl hydrolase 47 family.</text>
</comment>
<evidence type="ECO:0000256" key="3">
    <source>
        <dbReference type="ARBA" id="ARBA00022824"/>
    </source>
</evidence>
<dbReference type="AlphaFoldDB" id="A0A8J4XVA7"/>
<dbReference type="EC" id="3.2.1.-" evidence="5"/>
<dbReference type="GO" id="GO:0004571">
    <property type="term" value="F:mannosyl-oligosaccharide 1,2-alpha-mannosidase activity"/>
    <property type="evidence" value="ECO:0007669"/>
    <property type="project" value="InterPro"/>
</dbReference>
<evidence type="ECO:0000256" key="4">
    <source>
        <dbReference type="ARBA" id="ARBA00023180"/>
    </source>
</evidence>
<dbReference type="GO" id="GO:0005975">
    <property type="term" value="P:carbohydrate metabolic process"/>
    <property type="evidence" value="ECO:0007669"/>
    <property type="project" value="InterPro"/>
</dbReference>
<evidence type="ECO:0000256" key="5">
    <source>
        <dbReference type="RuleBase" id="RU361193"/>
    </source>
</evidence>
<name>A0A8J4XVA7_CHIOP</name>
<keyword evidence="5" id="KW-0326">Glycosidase</keyword>
<dbReference type="PRINTS" id="PR00747">
    <property type="entry name" value="GLYHDRLASE47"/>
</dbReference>
<evidence type="ECO:0000256" key="2">
    <source>
        <dbReference type="ARBA" id="ARBA00007658"/>
    </source>
</evidence>
<keyword evidence="4" id="KW-0325">Glycoprotein</keyword>
<comment type="caution">
    <text evidence="6">The sequence shown here is derived from an EMBL/GenBank/DDBJ whole genome shotgun (WGS) entry which is preliminary data.</text>
</comment>
<comment type="subcellular location">
    <subcellularLocation>
        <location evidence="1">Endoplasmic reticulum</location>
    </subcellularLocation>
</comment>
<keyword evidence="3" id="KW-0256">Endoplasmic reticulum</keyword>
<dbReference type="InterPro" id="IPR001382">
    <property type="entry name" value="Glyco_hydro_47"/>
</dbReference>
<dbReference type="Proteomes" id="UP000770661">
    <property type="component" value="Unassembled WGS sequence"/>
</dbReference>